<comment type="caution">
    <text evidence="2">The sequence shown here is derived from an EMBL/GenBank/DDBJ whole genome shotgun (WGS) entry which is preliminary data.</text>
</comment>
<evidence type="ECO:0000313" key="3">
    <source>
        <dbReference type="Proteomes" id="UP000070107"/>
    </source>
</evidence>
<dbReference type="Pfam" id="PF00483">
    <property type="entry name" value="NTP_transferase"/>
    <property type="match status" value="1"/>
</dbReference>
<dbReference type="PANTHER" id="PTHR47183:SF3">
    <property type="entry name" value="TRANSFERASE"/>
    <property type="match status" value="1"/>
</dbReference>
<accession>A0A135HZX5</accession>
<dbReference type="RefSeq" id="WP_068880005.1">
    <property type="nucleotide sequence ID" value="NZ_LNTU01000001.1"/>
</dbReference>
<keyword evidence="3" id="KW-1185">Reference proteome</keyword>
<dbReference type="InterPro" id="IPR013446">
    <property type="entry name" value="G1P_cyt_trans-like"/>
</dbReference>
<evidence type="ECO:0000313" key="2">
    <source>
        <dbReference type="EMBL" id="KXF78735.1"/>
    </source>
</evidence>
<protein>
    <submittedName>
        <fullName evidence="2">Glucose-1-phosphate cytidylyltransferase</fullName>
    </submittedName>
</protein>
<dbReference type="OrthoDB" id="9814110at2"/>
<proteinExistence type="predicted"/>
<feature type="domain" description="Nucleotidyl transferase" evidence="1">
    <location>
        <begin position="3"/>
        <end position="231"/>
    </location>
</feature>
<keyword evidence="2" id="KW-0808">Transferase</keyword>
<dbReference type="PANTHER" id="PTHR47183">
    <property type="entry name" value="GLUCOSE-1-PHOSPHATE CYTIDYLYLTRANSFERASE-RELATED"/>
    <property type="match status" value="1"/>
</dbReference>
<keyword evidence="2" id="KW-0548">Nucleotidyltransferase</keyword>
<organism evidence="2 3">
    <name type="scientific">Paramesorhizobium deserti</name>
    <dbReference type="NCBI Taxonomy" id="1494590"/>
    <lineage>
        <taxon>Bacteria</taxon>
        <taxon>Pseudomonadati</taxon>
        <taxon>Pseudomonadota</taxon>
        <taxon>Alphaproteobacteria</taxon>
        <taxon>Hyphomicrobiales</taxon>
        <taxon>Phyllobacteriaceae</taxon>
        <taxon>Paramesorhizobium</taxon>
    </lineage>
</organism>
<dbReference type="InterPro" id="IPR005835">
    <property type="entry name" value="NTP_transferase_dom"/>
</dbReference>
<dbReference type="CDD" id="cd02524">
    <property type="entry name" value="G1P_cytidylyltransferase"/>
    <property type="match status" value="1"/>
</dbReference>
<dbReference type="AlphaFoldDB" id="A0A135HZX5"/>
<sequence>MKVVLFCGGLGTRIREYSESIPKPMIPLGHQPILRHVMEYYSDYGHDEFILCLGYKANVVKDFFLNSRPQTFADCVVSEGGRNIQLLDEIKRDWRITLLDTGIWRNIGERLWAARQHVGDDEMFLANYSDGLTDVDLHDMTRRFKASGKLACFLAVRPPLTYHLADIAEDGQVREFRTSNTSDIWINGGYFLFRREIFDFMREGEELVLEPFRRLIEANQLMAYKHEGFWRSMDTLRDWQTLEDMVEKGDMPWNAKMRTERAKKKVMVALP</sequence>
<dbReference type="InterPro" id="IPR029044">
    <property type="entry name" value="Nucleotide-diphossugar_trans"/>
</dbReference>
<gene>
    <name evidence="2" type="ORF">ATN84_02870</name>
</gene>
<dbReference type="SUPFAM" id="SSF53448">
    <property type="entry name" value="Nucleotide-diphospho-sugar transferases"/>
    <property type="match status" value="1"/>
</dbReference>
<dbReference type="GO" id="GO:0047343">
    <property type="term" value="F:glucose-1-phosphate cytidylyltransferase activity"/>
    <property type="evidence" value="ECO:0007669"/>
    <property type="project" value="InterPro"/>
</dbReference>
<name>A0A135HZX5_9HYPH</name>
<dbReference type="Proteomes" id="UP000070107">
    <property type="component" value="Unassembled WGS sequence"/>
</dbReference>
<evidence type="ECO:0000259" key="1">
    <source>
        <dbReference type="Pfam" id="PF00483"/>
    </source>
</evidence>
<dbReference type="EMBL" id="LNTU01000001">
    <property type="protein sequence ID" value="KXF78735.1"/>
    <property type="molecule type" value="Genomic_DNA"/>
</dbReference>
<dbReference type="STRING" id="1494590.ATN84_02870"/>
<reference evidence="2 3" key="1">
    <citation type="submission" date="2015-11" db="EMBL/GenBank/DDBJ databases">
        <title>Draft genome sequence of Paramesorhizobium deserti A-3-E, a strain highly resistant to diverse beta-lactam antibiotics.</title>
        <authorList>
            <person name="Lv R."/>
            <person name="Yang X."/>
            <person name="Fang N."/>
            <person name="Guo J."/>
            <person name="Luo X."/>
            <person name="Peng F."/>
            <person name="Yang R."/>
            <person name="Cui Y."/>
            <person name="Fang C."/>
            <person name="Song Y."/>
        </authorList>
    </citation>
    <scope>NUCLEOTIDE SEQUENCE [LARGE SCALE GENOMIC DNA]</scope>
    <source>
        <strain evidence="2 3">A-3-E</strain>
    </source>
</reference>
<dbReference type="Gene3D" id="3.90.550.10">
    <property type="entry name" value="Spore Coat Polysaccharide Biosynthesis Protein SpsA, Chain A"/>
    <property type="match status" value="1"/>
</dbReference>